<protein>
    <recommendedName>
        <fullName evidence="5">tRNA pseudouridine synthase B</fullName>
        <ecNumber evidence="5">5.4.99.25</ecNumber>
    </recommendedName>
    <alternativeName>
        <fullName evidence="5">tRNA pseudouridine(55) synthase</fullName>
        <shortName evidence="5">Psi55 synthase</shortName>
    </alternativeName>
    <alternativeName>
        <fullName evidence="5">tRNA pseudouridylate synthase</fullName>
    </alternativeName>
    <alternativeName>
        <fullName evidence="5">tRNA-uridine isomerase</fullName>
    </alternativeName>
</protein>
<dbReference type="GO" id="GO:0003723">
    <property type="term" value="F:RNA binding"/>
    <property type="evidence" value="ECO:0007669"/>
    <property type="project" value="InterPro"/>
</dbReference>
<dbReference type="NCBIfam" id="TIGR00431">
    <property type="entry name" value="TruB"/>
    <property type="match status" value="1"/>
</dbReference>
<dbReference type="EC" id="5.4.99.25" evidence="5"/>
<evidence type="ECO:0000256" key="3">
    <source>
        <dbReference type="ARBA" id="ARBA00022694"/>
    </source>
</evidence>
<sequence>MNKSGIIILNKPKGLTTNHLIQKLKRQLNVKKIGHAGTLDPLATGVVICLINNGTKLSDYFLNENKAYEVTMKLFQATDTYDSDGEVIEEQEAYDISKSEVESVVKKFDGLTYDQTPPMYSAIKLNGKKLYEYARENQVVKVNKRTITINSLTLEEFKNNEISLVVYCSKGTYIRSLIVDIAAELKTIAHVTSLNRIESGNFKITESSEIENVNEAKIIEMYDAIKLADYEIIELNDILDVSHGKKISLSTNNDVVFIANKNKQLIACYEREKENLFKCRRGGLNV</sequence>
<dbReference type="STRING" id="1336232.GCA_000518825_00233"/>
<proteinExistence type="inferred from homology"/>
<dbReference type="EMBL" id="CP023173">
    <property type="protein sequence ID" value="ASZ09038.1"/>
    <property type="molecule type" value="Genomic_DNA"/>
</dbReference>
<dbReference type="InterPro" id="IPR020103">
    <property type="entry name" value="PsdUridine_synth_cat_dom_sf"/>
</dbReference>
<comment type="similarity">
    <text evidence="2 5">Belongs to the pseudouridine synthase TruB family. Type 1 subfamily.</text>
</comment>
<dbReference type="GO" id="GO:1990481">
    <property type="term" value="P:mRNA pseudouridine synthesis"/>
    <property type="evidence" value="ECO:0007669"/>
    <property type="project" value="TreeGrafter"/>
</dbReference>
<dbReference type="PANTHER" id="PTHR13767">
    <property type="entry name" value="TRNA-PSEUDOURIDINE SYNTHASE"/>
    <property type="match status" value="1"/>
</dbReference>
<dbReference type="InterPro" id="IPR002501">
    <property type="entry name" value="PsdUridine_synth_N"/>
</dbReference>
<evidence type="ECO:0000313" key="7">
    <source>
        <dbReference type="EMBL" id="ASZ09038.1"/>
    </source>
</evidence>
<feature type="active site" description="Nucleophile" evidence="5">
    <location>
        <position position="40"/>
    </location>
</feature>
<evidence type="ECO:0000313" key="8">
    <source>
        <dbReference type="Proteomes" id="UP000232229"/>
    </source>
</evidence>
<dbReference type="KEGG" id="mchc:CK556_01535"/>
<dbReference type="RefSeq" id="WP_027875322.1">
    <property type="nucleotide sequence ID" value="NZ_CP023173.1"/>
</dbReference>
<feature type="domain" description="Pseudouridine synthase II N-terminal" evidence="6">
    <location>
        <begin position="25"/>
        <end position="174"/>
    </location>
</feature>
<dbReference type="InterPro" id="IPR014780">
    <property type="entry name" value="tRNA_psdUridine_synth_TruB"/>
</dbReference>
<gene>
    <name evidence="5 7" type="primary">truB</name>
    <name evidence="7" type="ORF">CK556_01535</name>
</gene>
<keyword evidence="8" id="KW-1185">Reference proteome</keyword>
<dbReference type="GO" id="GO:0031119">
    <property type="term" value="P:tRNA pseudouridine synthesis"/>
    <property type="evidence" value="ECO:0007669"/>
    <property type="project" value="UniProtKB-UniRule"/>
</dbReference>
<keyword evidence="3 5" id="KW-0819">tRNA processing</keyword>
<dbReference type="SUPFAM" id="SSF55120">
    <property type="entry name" value="Pseudouridine synthase"/>
    <property type="match status" value="1"/>
</dbReference>
<dbReference type="Gene3D" id="3.30.2350.10">
    <property type="entry name" value="Pseudouridine synthase"/>
    <property type="match status" value="1"/>
</dbReference>
<dbReference type="PANTHER" id="PTHR13767:SF2">
    <property type="entry name" value="PSEUDOURIDYLATE SYNTHASE TRUB1"/>
    <property type="match status" value="1"/>
</dbReference>
<evidence type="ECO:0000256" key="1">
    <source>
        <dbReference type="ARBA" id="ARBA00000385"/>
    </source>
</evidence>
<evidence type="ECO:0000256" key="5">
    <source>
        <dbReference type="HAMAP-Rule" id="MF_01080"/>
    </source>
</evidence>
<comment type="catalytic activity">
    <reaction evidence="1 5">
        <text>uridine(55) in tRNA = pseudouridine(55) in tRNA</text>
        <dbReference type="Rhea" id="RHEA:42532"/>
        <dbReference type="Rhea" id="RHEA-COMP:10101"/>
        <dbReference type="Rhea" id="RHEA-COMP:10102"/>
        <dbReference type="ChEBI" id="CHEBI:65314"/>
        <dbReference type="ChEBI" id="CHEBI:65315"/>
        <dbReference type="EC" id="5.4.99.25"/>
    </reaction>
</comment>
<evidence type="ECO:0000256" key="2">
    <source>
        <dbReference type="ARBA" id="ARBA00005642"/>
    </source>
</evidence>
<dbReference type="GO" id="GO:0160148">
    <property type="term" value="F:tRNA pseudouridine(55) synthase activity"/>
    <property type="evidence" value="ECO:0007669"/>
    <property type="project" value="UniProtKB-EC"/>
</dbReference>
<dbReference type="Pfam" id="PF01509">
    <property type="entry name" value="TruB_N"/>
    <property type="match status" value="1"/>
</dbReference>
<organism evidence="7 8">
    <name type="scientific">Mesoplasma chauliocola</name>
    <dbReference type="NCBI Taxonomy" id="216427"/>
    <lineage>
        <taxon>Bacteria</taxon>
        <taxon>Bacillati</taxon>
        <taxon>Mycoplasmatota</taxon>
        <taxon>Mollicutes</taxon>
        <taxon>Entomoplasmatales</taxon>
        <taxon>Entomoplasmataceae</taxon>
        <taxon>Mesoplasma</taxon>
    </lineage>
</organism>
<dbReference type="AlphaFoldDB" id="A0A249SN26"/>
<dbReference type="CDD" id="cd02573">
    <property type="entry name" value="PseudoU_synth_EcTruB"/>
    <property type="match status" value="1"/>
</dbReference>
<name>A0A249SN26_9MOLU</name>
<accession>A0A249SN26</accession>
<dbReference type="HAMAP" id="MF_01080">
    <property type="entry name" value="TruB_bact"/>
    <property type="match status" value="1"/>
</dbReference>
<keyword evidence="4 5" id="KW-0413">Isomerase</keyword>
<evidence type="ECO:0000256" key="4">
    <source>
        <dbReference type="ARBA" id="ARBA00023235"/>
    </source>
</evidence>
<evidence type="ECO:0000259" key="6">
    <source>
        <dbReference type="Pfam" id="PF01509"/>
    </source>
</evidence>
<comment type="function">
    <text evidence="5">Responsible for synthesis of pseudouridine from uracil-55 in the psi GC loop of transfer RNAs.</text>
</comment>
<dbReference type="Proteomes" id="UP000232229">
    <property type="component" value="Chromosome"/>
</dbReference>
<reference evidence="7 8" key="1">
    <citation type="submission" date="2017-08" db="EMBL/GenBank/DDBJ databases">
        <title>Complete Genome Sequence of Mesoplasma chauliocola.</title>
        <authorList>
            <person name="Knight T.F.Jr."/>
            <person name="Citino T."/>
        </authorList>
    </citation>
    <scope>NUCLEOTIDE SEQUENCE [LARGE SCALE GENOMIC DNA]</scope>
    <source>
        <strain evidence="7 8">CHPA-2</strain>
    </source>
</reference>